<dbReference type="EMBL" id="ABVL01000001">
    <property type="protein sequence ID" value="EDY22454.1"/>
    <property type="molecule type" value="Genomic_DNA"/>
</dbReference>
<dbReference type="eggNOG" id="ENOG502ZUDX">
    <property type="taxonomic scope" value="Bacteria"/>
</dbReference>
<comment type="caution">
    <text evidence="1">The sequence shown here is derived from an EMBL/GenBank/DDBJ whole genome shotgun (WGS) entry which is preliminary data.</text>
</comment>
<gene>
    <name evidence="1" type="ORF">CfE428DRAFT_0579</name>
</gene>
<dbReference type="RefSeq" id="WP_006977906.1">
    <property type="nucleotide sequence ID" value="NZ_ABVL01000001.1"/>
</dbReference>
<dbReference type="STRING" id="497964.CfE428DRAFT_0579"/>
<proteinExistence type="predicted"/>
<accession>B4CV66</accession>
<dbReference type="Proteomes" id="UP000005824">
    <property type="component" value="Unassembled WGS sequence"/>
</dbReference>
<dbReference type="InParanoid" id="B4CV66"/>
<dbReference type="AlphaFoldDB" id="B4CV66"/>
<evidence type="ECO:0000313" key="2">
    <source>
        <dbReference type="Proteomes" id="UP000005824"/>
    </source>
</evidence>
<protein>
    <submittedName>
        <fullName evidence="1">Uncharacterized protein</fullName>
    </submittedName>
</protein>
<reference evidence="1 2" key="1">
    <citation type="journal article" date="2011" name="J. Bacteriol.">
        <title>Genome sequence of Chthoniobacter flavus Ellin428, an aerobic heterotrophic soil bacterium.</title>
        <authorList>
            <person name="Kant R."/>
            <person name="van Passel M.W."/>
            <person name="Palva A."/>
            <person name="Lucas S."/>
            <person name="Lapidus A."/>
            <person name="Glavina Del Rio T."/>
            <person name="Dalin E."/>
            <person name="Tice H."/>
            <person name="Bruce D."/>
            <person name="Goodwin L."/>
            <person name="Pitluck S."/>
            <person name="Larimer F.W."/>
            <person name="Land M.L."/>
            <person name="Hauser L."/>
            <person name="Sangwan P."/>
            <person name="de Vos W.M."/>
            <person name="Janssen P.H."/>
            <person name="Smidt H."/>
        </authorList>
    </citation>
    <scope>NUCLEOTIDE SEQUENCE [LARGE SCALE GENOMIC DNA]</scope>
    <source>
        <strain evidence="1 2">Ellin428</strain>
    </source>
</reference>
<name>B4CV66_9BACT</name>
<sequence precursor="true">MRGSPLLRALLAFIIIALAGIPLWQLTRPEVVVAAPAPPAPKEEAAQAIHLHLTFTTVPKKVVVSNLDKVIWEAPAPEADMEHDVTMAYPAEGVDLQFHVEWPEDGPLSAMRVQLTDPAGDTHDKSVWGKGADDEVVTFP</sequence>
<evidence type="ECO:0000313" key="1">
    <source>
        <dbReference type="EMBL" id="EDY22454.1"/>
    </source>
</evidence>
<keyword evidence="2" id="KW-1185">Reference proteome</keyword>
<organism evidence="1 2">
    <name type="scientific">Chthoniobacter flavus Ellin428</name>
    <dbReference type="NCBI Taxonomy" id="497964"/>
    <lineage>
        <taxon>Bacteria</taxon>
        <taxon>Pseudomonadati</taxon>
        <taxon>Verrucomicrobiota</taxon>
        <taxon>Spartobacteria</taxon>
        <taxon>Chthoniobacterales</taxon>
        <taxon>Chthoniobacteraceae</taxon>
        <taxon>Chthoniobacter</taxon>
    </lineage>
</organism>